<gene>
    <name evidence="1" type="ORF">S03H2_18875</name>
</gene>
<sequence length="60" mass="6945">GFIPHLSVGQIKGKDNLEALLKNLRSNWSPLNFKITSVYFIAREKQKLSEFKIKKEISLK</sequence>
<evidence type="ECO:0000313" key="1">
    <source>
        <dbReference type="EMBL" id="GAH41961.1"/>
    </source>
</evidence>
<dbReference type="EMBL" id="BARU01009813">
    <property type="protein sequence ID" value="GAH41961.1"/>
    <property type="molecule type" value="Genomic_DNA"/>
</dbReference>
<comment type="caution">
    <text evidence="1">The sequence shown here is derived from an EMBL/GenBank/DDBJ whole genome shotgun (WGS) entry which is preliminary data.</text>
</comment>
<protein>
    <recommendedName>
        <fullName evidence="2">Phosphoesterase HXTX domain-containing protein</fullName>
    </recommendedName>
</protein>
<dbReference type="Gene3D" id="3.90.1140.10">
    <property type="entry name" value="Cyclic phosphodiesterase"/>
    <property type="match status" value="1"/>
</dbReference>
<name>X1F8N6_9ZZZZ</name>
<organism evidence="1">
    <name type="scientific">marine sediment metagenome</name>
    <dbReference type="NCBI Taxonomy" id="412755"/>
    <lineage>
        <taxon>unclassified sequences</taxon>
        <taxon>metagenomes</taxon>
        <taxon>ecological metagenomes</taxon>
    </lineage>
</organism>
<dbReference type="AlphaFoldDB" id="X1F8N6"/>
<reference evidence="1" key="1">
    <citation type="journal article" date="2014" name="Front. Microbiol.">
        <title>High frequency of phylogenetically diverse reductive dehalogenase-homologous genes in deep subseafloor sedimentary metagenomes.</title>
        <authorList>
            <person name="Kawai M."/>
            <person name="Futagami T."/>
            <person name="Toyoda A."/>
            <person name="Takaki Y."/>
            <person name="Nishi S."/>
            <person name="Hori S."/>
            <person name="Arai W."/>
            <person name="Tsubouchi T."/>
            <person name="Morono Y."/>
            <person name="Uchiyama I."/>
            <person name="Ito T."/>
            <person name="Fujiyama A."/>
            <person name="Inagaki F."/>
            <person name="Takami H."/>
        </authorList>
    </citation>
    <scope>NUCLEOTIDE SEQUENCE</scope>
    <source>
        <strain evidence="1">Expedition CK06-06</strain>
    </source>
</reference>
<feature type="non-terminal residue" evidence="1">
    <location>
        <position position="1"/>
    </location>
</feature>
<proteinExistence type="predicted"/>
<evidence type="ECO:0008006" key="2">
    <source>
        <dbReference type="Google" id="ProtNLM"/>
    </source>
</evidence>
<accession>X1F8N6</accession>